<keyword evidence="3" id="KW-1185">Reference proteome</keyword>
<name>A0A094YL63_9PROT</name>
<feature type="region of interest" description="Disordered" evidence="1">
    <location>
        <begin position="16"/>
        <end position="37"/>
    </location>
</feature>
<evidence type="ECO:0000313" key="2">
    <source>
        <dbReference type="EMBL" id="KGB22740.1"/>
    </source>
</evidence>
<protein>
    <submittedName>
        <fullName evidence="2">Uncharacterized protein</fullName>
    </submittedName>
</protein>
<proteinExistence type="predicted"/>
<sequence>MYGEANDLLPCAMKWPHERGKEPGGPAWEVGLKKNKK</sequence>
<evidence type="ECO:0000256" key="1">
    <source>
        <dbReference type="SAM" id="MobiDB-lite"/>
    </source>
</evidence>
<dbReference type="Proteomes" id="UP000029448">
    <property type="component" value="Unassembled WGS sequence"/>
</dbReference>
<dbReference type="PATRIC" id="fig|104102.7.peg.1951"/>
<accession>A0A094YL63</accession>
<comment type="caution">
    <text evidence="2">The sequence shown here is derived from an EMBL/GenBank/DDBJ whole genome shotgun (WGS) entry which is preliminary data.</text>
</comment>
<dbReference type="AlphaFoldDB" id="A0A094YL63"/>
<organism evidence="2 3">
    <name type="scientific">Acetobacter tropicalis</name>
    <dbReference type="NCBI Taxonomy" id="104102"/>
    <lineage>
        <taxon>Bacteria</taxon>
        <taxon>Pseudomonadati</taxon>
        <taxon>Pseudomonadota</taxon>
        <taxon>Alphaproteobacteria</taxon>
        <taxon>Acetobacterales</taxon>
        <taxon>Acetobacteraceae</taxon>
        <taxon>Acetobacter</taxon>
    </lineage>
</organism>
<reference evidence="2 3" key="1">
    <citation type="submission" date="2014-06" db="EMBL/GenBank/DDBJ databases">
        <title>Functional and comparative genomic analyses of the Drosophila gut microbiota identify candidate symbiosis factors.</title>
        <authorList>
            <person name="Newell P.D."/>
            <person name="Chaston J.M."/>
            <person name="Douglas A.E."/>
        </authorList>
    </citation>
    <scope>NUCLEOTIDE SEQUENCE [LARGE SCALE GENOMIC DNA]</scope>
    <source>
        <strain evidence="2 3">DmCS_006</strain>
    </source>
</reference>
<dbReference type="EMBL" id="JOKM01000072">
    <property type="protein sequence ID" value="KGB22740.1"/>
    <property type="molecule type" value="Genomic_DNA"/>
</dbReference>
<gene>
    <name evidence="2" type="ORF">AtDm6_1975</name>
</gene>
<dbReference type="STRING" id="104102.AtDm6_1975"/>
<evidence type="ECO:0000313" key="3">
    <source>
        <dbReference type="Proteomes" id="UP000029448"/>
    </source>
</evidence>